<dbReference type="PANTHER" id="PTHR10628">
    <property type="entry name" value="SIALIDASE"/>
    <property type="match status" value="1"/>
</dbReference>
<evidence type="ECO:0008006" key="4">
    <source>
        <dbReference type="Google" id="ProtNLM"/>
    </source>
</evidence>
<dbReference type="InterPro" id="IPR036278">
    <property type="entry name" value="Sialidase_sf"/>
</dbReference>
<dbReference type="PANTHER" id="PTHR10628:SF30">
    <property type="entry name" value="EXO-ALPHA-SIALIDASE"/>
    <property type="match status" value="1"/>
</dbReference>
<gene>
    <name evidence="2" type="primary">g2485</name>
    <name evidence="2" type="ORF">EsDP_00002485</name>
</gene>
<reference evidence="3" key="1">
    <citation type="submission" date="2024-06" db="EMBL/GenBank/DDBJ databases">
        <title>Draft Genome Sequences of Epichloe bromicola Strains Isolated from Elymus ciliaris.</title>
        <authorList>
            <consortium name="Epichloe bromicola genome sequencing consortium"/>
            <person name="Miura A."/>
            <person name="Imano S."/>
            <person name="Ashida A."/>
            <person name="Sato I."/>
            <person name="Chiba S."/>
            <person name="Tanaka A."/>
            <person name="Camagna M."/>
            <person name="Takemoto D."/>
        </authorList>
    </citation>
    <scope>NUCLEOTIDE SEQUENCE [LARGE SCALE GENOMIC DNA]</scope>
    <source>
        <strain evidence="3">DP</strain>
    </source>
</reference>
<name>A0ABQ0CKX8_9HYPO</name>
<evidence type="ECO:0000256" key="1">
    <source>
        <dbReference type="SAM" id="MobiDB-lite"/>
    </source>
</evidence>
<dbReference type="SUPFAM" id="SSF50939">
    <property type="entry name" value="Sialidases"/>
    <property type="match status" value="1"/>
</dbReference>
<comment type="caution">
    <text evidence="2">The sequence shown here is derived from an EMBL/GenBank/DDBJ whole genome shotgun (WGS) entry which is preliminary data.</text>
</comment>
<protein>
    <recommendedName>
        <fullName evidence="4">Sialidase domain-containing protein</fullName>
    </recommendedName>
</protein>
<evidence type="ECO:0000313" key="2">
    <source>
        <dbReference type="EMBL" id="GAB0134100.1"/>
    </source>
</evidence>
<feature type="region of interest" description="Disordered" evidence="1">
    <location>
        <begin position="465"/>
        <end position="499"/>
    </location>
</feature>
<sequence length="560" mass="64016">MRGTDLPVYLAVLALAIIWITPASCKMYGYWYGRDSTNWFEPPFEDRLGKQSGAHKMWRIFRSNNMRYPDRGPSGQTYHSFRNPSLINTATTRIMVFAQGHKYDSRDCGHVTIVLRRPKDQDLGKIKFMLIYRAWWQELQEPFANYPGTWTNPTPVVDGETIYLFVNWNRLDYSRYGNETLTTGETIADGPQWTKKIDSTPEGRRRIMLSKSLDDGKTWSPPVDMTEQLTPKGWSWDSVGRGRGIKARTGELVVPAMGRNLIGRGPPGNRTWSYDLLEGAGEEGTIVQTASELLLRSDCANPGDGFRRVSRGTIADGFAPFELDKNMPDPGLGGGGSLVLYSYRNWSLPYPMHNRILFLNSVSSTARDELRLQLSYYHDASKFDIWRDLGDEWVFTEWKFGRRPGREGGRVSMTWISTVGSDFIAMATELYFGENDGSKDEHYAILFRHTHMSWVLNGHRWGTMSPREETDPAKRFDPDGLRNYPDPEDDPRPYLQPAPSHSAYVTRKYNRLYEFAGNEHEGDESVLTGEGPSHDHQLIAICLSHWSPKTKKVPMYFLPC</sequence>
<dbReference type="Gene3D" id="2.120.10.10">
    <property type="match status" value="1"/>
</dbReference>
<organism evidence="2 3">
    <name type="scientific">Epichloe bromicola</name>
    <dbReference type="NCBI Taxonomy" id="79588"/>
    <lineage>
        <taxon>Eukaryota</taxon>
        <taxon>Fungi</taxon>
        <taxon>Dikarya</taxon>
        <taxon>Ascomycota</taxon>
        <taxon>Pezizomycotina</taxon>
        <taxon>Sordariomycetes</taxon>
        <taxon>Hypocreomycetidae</taxon>
        <taxon>Hypocreales</taxon>
        <taxon>Clavicipitaceae</taxon>
        <taxon>Epichloe</taxon>
    </lineage>
</organism>
<feature type="compositionally biased region" description="Basic and acidic residues" evidence="1">
    <location>
        <begin position="466"/>
        <end position="480"/>
    </location>
</feature>
<keyword evidence="3" id="KW-1185">Reference proteome</keyword>
<dbReference type="EMBL" id="BAAFGZ010000067">
    <property type="protein sequence ID" value="GAB0134100.1"/>
    <property type="molecule type" value="Genomic_DNA"/>
</dbReference>
<proteinExistence type="predicted"/>
<evidence type="ECO:0000313" key="3">
    <source>
        <dbReference type="Proteomes" id="UP001562357"/>
    </source>
</evidence>
<dbReference type="Proteomes" id="UP001562357">
    <property type="component" value="Unassembled WGS sequence"/>
</dbReference>
<dbReference type="InterPro" id="IPR026856">
    <property type="entry name" value="Sialidase_fam"/>
</dbReference>
<accession>A0ABQ0CKX8</accession>